<evidence type="ECO:0000256" key="3">
    <source>
        <dbReference type="SAM" id="MobiDB-lite"/>
    </source>
</evidence>
<dbReference type="GO" id="GO:0051015">
    <property type="term" value="F:actin filament binding"/>
    <property type="evidence" value="ECO:0007669"/>
    <property type="project" value="TreeGrafter"/>
</dbReference>
<evidence type="ECO:0000256" key="2">
    <source>
        <dbReference type="ARBA" id="ARBA00022737"/>
    </source>
</evidence>
<accession>A0AAV0HCD7</accession>
<comment type="caution">
    <text evidence="4">The sequence shown here is derived from an EMBL/GenBank/DDBJ whole genome shotgun (WGS) entry which is preliminary data.</text>
</comment>
<feature type="region of interest" description="Disordered" evidence="3">
    <location>
        <begin position="1"/>
        <end position="44"/>
    </location>
</feature>
<keyword evidence="5" id="KW-1185">Reference proteome</keyword>
<name>A0AAV0HCD7_9ROSI</name>
<keyword evidence="2" id="KW-0677">Repeat</keyword>
<sequence length="117" mass="12595">MPNPIPSSTPTVAPSSLGTSTNPSKSMSTASTATLSPSLATPPTKIWGVRNSFVLHNEFCILSGRIDDLQWSPNQLRIVISGDDKGKYFVRAFVWDSSSTVGEFDGNSKRVLSCAFK</sequence>
<dbReference type="GO" id="GO:0030864">
    <property type="term" value="C:cortical actin cytoskeleton"/>
    <property type="evidence" value="ECO:0007669"/>
    <property type="project" value="TreeGrafter"/>
</dbReference>
<organism evidence="4 5">
    <name type="scientific">Linum tenue</name>
    <dbReference type="NCBI Taxonomy" id="586396"/>
    <lineage>
        <taxon>Eukaryota</taxon>
        <taxon>Viridiplantae</taxon>
        <taxon>Streptophyta</taxon>
        <taxon>Embryophyta</taxon>
        <taxon>Tracheophyta</taxon>
        <taxon>Spermatophyta</taxon>
        <taxon>Magnoliopsida</taxon>
        <taxon>eudicotyledons</taxon>
        <taxon>Gunneridae</taxon>
        <taxon>Pentapetalae</taxon>
        <taxon>rosids</taxon>
        <taxon>fabids</taxon>
        <taxon>Malpighiales</taxon>
        <taxon>Linaceae</taxon>
        <taxon>Linum</taxon>
    </lineage>
</organism>
<feature type="non-terminal residue" evidence="4">
    <location>
        <position position="117"/>
    </location>
</feature>
<dbReference type="Gene3D" id="2.130.10.10">
    <property type="entry name" value="YVTN repeat-like/Quinoprotein amine dehydrogenase"/>
    <property type="match status" value="1"/>
</dbReference>
<dbReference type="SUPFAM" id="SSF50978">
    <property type="entry name" value="WD40 repeat-like"/>
    <property type="match status" value="1"/>
</dbReference>
<protein>
    <submittedName>
        <fullName evidence="4">Uncharacterized protein</fullName>
    </submittedName>
</protein>
<dbReference type="InterPro" id="IPR015943">
    <property type="entry name" value="WD40/YVTN_repeat-like_dom_sf"/>
</dbReference>
<dbReference type="GO" id="GO:0030042">
    <property type="term" value="P:actin filament depolymerization"/>
    <property type="evidence" value="ECO:0007669"/>
    <property type="project" value="TreeGrafter"/>
</dbReference>
<dbReference type="Proteomes" id="UP001154282">
    <property type="component" value="Unassembled WGS sequence"/>
</dbReference>
<dbReference type="PANTHER" id="PTHR19856:SF5">
    <property type="entry name" value="ACTIN-INTERACTING PROTEIN 1-1"/>
    <property type="match status" value="1"/>
</dbReference>
<feature type="compositionally biased region" description="Low complexity" evidence="3">
    <location>
        <begin position="23"/>
        <end position="44"/>
    </location>
</feature>
<reference evidence="4" key="1">
    <citation type="submission" date="2022-08" db="EMBL/GenBank/DDBJ databases">
        <authorList>
            <person name="Gutierrez-Valencia J."/>
        </authorList>
    </citation>
    <scope>NUCLEOTIDE SEQUENCE</scope>
</reference>
<feature type="compositionally biased region" description="Polar residues" evidence="3">
    <location>
        <begin position="8"/>
        <end position="22"/>
    </location>
</feature>
<evidence type="ECO:0000256" key="1">
    <source>
        <dbReference type="ARBA" id="ARBA00022574"/>
    </source>
</evidence>
<dbReference type="InterPro" id="IPR036322">
    <property type="entry name" value="WD40_repeat_dom_sf"/>
</dbReference>
<evidence type="ECO:0000313" key="5">
    <source>
        <dbReference type="Proteomes" id="UP001154282"/>
    </source>
</evidence>
<dbReference type="EMBL" id="CAMGYJ010000002">
    <property type="protein sequence ID" value="CAI0382458.1"/>
    <property type="molecule type" value="Genomic_DNA"/>
</dbReference>
<dbReference type="PANTHER" id="PTHR19856">
    <property type="entry name" value="WD-REPEATCONTAINING PROTEIN WDR1"/>
    <property type="match status" value="1"/>
</dbReference>
<gene>
    <name evidence="4" type="ORF">LITE_LOCUS3578</name>
</gene>
<dbReference type="AlphaFoldDB" id="A0AAV0HCD7"/>
<keyword evidence="1" id="KW-0853">WD repeat</keyword>
<proteinExistence type="predicted"/>
<evidence type="ECO:0000313" key="4">
    <source>
        <dbReference type="EMBL" id="CAI0382458.1"/>
    </source>
</evidence>